<name>A0A328TYJ7_9BACL</name>
<evidence type="ECO:0000256" key="3">
    <source>
        <dbReference type="ARBA" id="ARBA00022475"/>
    </source>
</evidence>
<feature type="transmembrane region" description="Helical" evidence="7">
    <location>
        <begin position="185"/>
        <end position="203"/>
    </location>
</feature>
<reference evidence="8 9" key="1">
    <citation type="submission" date="2018-06" db="EMBL/GenBank/DDBJ databases">
        <title>Paenibacillus montanisoli sp. nov., isolated from mountain area soil.</title>
        <authorList>
            <person name="Wu M."/>
        </authorList>
    </citation>
    <scope>NUCLEOTIDE SEQUENCE [LARGE SCALE GENOMIC DNA]</scope>
    <source>
        <strain evidence="8 9">RA17</strain>
    </source>
</reference>
<keyword evidence="3" id="KW-1003">Cell membrane</keyword>
<feature type="transmembrane region" description="Helical" evidence="7">
    <location>
        <begin position="119"/>
        <end position="145"/>
    </location>
</feature>
<dbReference type="OrthoDB" id="8771795at2"/>
<dbReference type="EMBL" id="QLUW01000005">
    <property type="protein sequence ID" value="RAP74221.1"/>
    <property type="molecule type" value="Genomic_DNA"/>
</dbReference>
<feature type="transmembrane region" description="Helical" evidence="7">
    <location>
        <begin position="157"/>
        <end position="179"/>
    </location>
</feature>
<feature type="transmembrane region" description="Helical" evidence="7">
    <location>
        <begin position="302"/>
        <end position="326"/>
    </location>
</feature>
<organism evidence="8 9">
    <name type="scientific">Paenibacillus montanisoli</name>
    <dbReference type="NCBI Taxonomy" id="2081970"/>
    <lineage>
        <taxon>Bacteria</taxon>
        <taxon>Bacillati</taxon>
        <taxon>Bacillota</taxon>
        <taxon>Bacilli</taxon>
        <taxon>Bacillales</taxon>
        <taxon>Paenibacillaceae</taxon>
        <taxon>Paenibacillus</taxon>
    </lineage>
</organism>
<keyword evidence="9" id="KW-1185">Reference proteome</keyword>
<feature type="transmembrane region" description="Helical" evidence="7">
    <location>
        <begin position="244"/>
        <end position="265"/>
    </location>
</feature>
<evidence type="ECO:0000256" key="5">
    <source>
        <dbReference type="ARBA" id="ARBA00022989"/>
    </source>
</evidence>
<dbReference type="GO" id="GO:0005886">
    <property type="term" value="C:plasma membrane"/>
    <property type="evidence" value="ECO:0007669"/>
    <property type="project" value="UniProtKB-SubCell"/>
</dbReference>
<sequence>MEVVLLQESGLKLRTEPRAARAVIMLIVFLLIAALGLMYVKWWPYYHKALTAADTHSIGSSILGKPAAHTGTPTWNDAVDYAETYFKSVWKAAVLGILLGSLLQVLIPVSWLLRLFGKSNFASVLCGGLVSLPGMMCSCCAAPIAAGMRRKNASAGAALAFWIGNPLLNPATLVFMAFVLSWKFVVLRVVFGVLLTFGIGYIANRLMRGHESELQPGLLSSGVSAPEPASAPFWSRWMSSLGSMLLHVVPAYLIAVLVLGAIKVWLFPVSFGPAVVMILLFAIAGTLFVIPTAAEIPIIQSFLAAGVAIGPATALLVTLPAVSLPSLLMLSRAFPRKILLLVLGTVITIGIACGFIGELWI</sequence>
<dbReference type="Pfam" id="PF03773">
    <property type="entry name" value="ArsP_1"/>
    <property type="match status" value="1"/>
</dbReference>
<comment type="similarity">
    <text evidence="2">Belongs to the UPF0718 family.</text>
</comment>
<feature type="transmembrane region" description="Helical" evidence="7">
    <location>
        <begin position="338"/>
        <end position="360"/>
    </location>
</feature>
<comment type="subcellular location">
    <subcellularLocation>
        <location evidence="1">Cell membrane</location>
        <topology evidence="1">Multi-pass membrane protein</topology>
    </subcellularLocation>
</comment>
<evidence type="ECO:0000256" key="4">
    <source>
        <dbReference type="ARBA" id="ARBA00022692"/>
    </source>
</evidence>
<protein>
    <submittedName>
        <fullName evidence="8">Permease</fullName>
    </submittedName>
</protein>
<keyword evidence="4 7" id="KW-0812">Transmembrane</keyword>
<dbReference type="Proteomes" id="UP000249260">
    <property type="component" value="Unassembled WGS sequence"/>
</dbReference>
<feature type="transmembrane region" description="Helical" evidence="7">
    <location>
        <begin position="271"/>
        <end position="290"/>
    </location>
</feature>
<keyword evidence="5 7" id="KW-1133">Transmembrane helix</keyword>
<feature type="transmembrane region" description="Helical" evidence="7">
    <location>
        <begin position="92"/>
        <end position="113"/>
    </location>
</feature>
<feature type="transmembrane region" description="Helical" evidence="7">
    <location>
        <begin position="20"/>
        <end position="40"/>
    </location>
</feature>
<evidence type="ECO:0000313" key="9">
    <source>
        <dbReference type="Proteomes" id="UP000249260"/>
    </source>
</evidence>
<gene>
    <name evidence="8" type="ORF">DL346_24490</name>
</gene>
<evidence type="ECO:0000256" key="2">
    <source>
        <dbReference type="ARBA" id="ARBA00006386"/>
    </source>
</evidence>
<keyword evidence="6 7" id="KW-0472">Membrane</keyword>
<proteinExistence type="inferred from homology"/>
<dbReference type="AlphaFoldDB" id="A0A328TYJ7"/>
<dbReference type="InterPro" id="IPR005524">
    <property type="entry name" value="DUF318"/>
</dbReference>
<evidence type="ECO:0000256" key="1">
    <source>
        <dbReference type="ARBA" id="ARBA00004651"/>
    </source>
</evidence>
<evidence type="ECO:0000313" key="8">
    <source>
        <dbReference type="EMBL" id="RAP74221.1"/>
    </source>
</evidence>
<accession>A0A328TYJ7</accession>
<comment type="caution">
    <text evidence="8">The sequence shown here is derived from an EMBL/GenBank/DDBJ whole genome shotgun (WGS) entry which is preliminary data.</text>
</comment>
<evidence type="ECO:0000256" key="6">
    <source>
        <dbReference type="ARBA" id="ARBA00023136"/>
    </source>
</evidence>
<evidence type="ECO:0000256" key="7">
    <source>
        <dbReference type="SAM" id="Phobius"/>
    </source>
</evidence>
<dbReference type="PANTHER" id="PTHR43299">
    <property type="entry name" value="UPF0718 PROTEIN YRAQ"/>
    <property type="match status" value="1"/>
</dbReference>
<dbReference type="PANTHER" id="PTHR43299:SF1">
    <property type="entry name" value="UPF0718 PROTEIN YRAQ"/>
    <property type="match status" value="1"/>
</dbReference>